<comment type="caution">
    <text evidence="1">The sequence shown here is derived from an EMBL/GenBank/DDBJ whole genome shotgun (WGS) entry which is preliminary data.</text>
</comment>
<proteinExistence type="predicted"/>
<accession>A0A844HHJ0</accession>
<name>A0A844HHJ0_9RHOB</name>
<protein>
    <submittedName>
        <fullName evidence="1">Uncharacterized protein</fullName>
    </submittedName>
</protein>
<keyword evidence="2" id="KW-1185">Reference proteome</keyword>
<evidence type="ECO:0000313" key="2">
    <source>
        <dbReference type="Proteomes" id="UP000449846"/>
    </source>
</evidence>
<dbReference type="Proteomes" id="UP000449846">
    <property type="component" value="Unassembled WGS sequence"/>
</dbReference>
<dbReference type="AlphaFoldDB" id="A0A844HHJ0"/>
<dbReference type="EMBL" id="WMIG01000001">
    <property type="protein sequence ID" value="MTH57655.1"/>
    <property type="molecule type" value="Genomic_DNA"/>
</dbReference>
<evidence type="ECO:0000313" key="1">
    <source>
        <dbReference type="EMBL" id="MTH57655.1"/>
    </source>
</evidence>
<gene>
    <name evidence="1" type="ORF">GL300_00345</name>
</gene>
<reference evidence="1 2" key="1">
    <citation type="submission" date="2019-11" db="EMBL/GenBank/DDBJ databases">
        <authorList>
            <person name="Dong K."/>
        </authorList>
    </citation>
    <scope>NUCLEOTIDE SEQUENCE [LARGE SCALE GENOMIC DNA]</scope>
    <source>
        <strain evidence="1 2">NBRC 112902</strain>
    </source>
</reference>
<sequence length="247" mass="26605">MLISADKVEEGRALVSAAKAARQARDAEEAARLAEIRDAGAIPDECGPDIVPAPARGGFVLHRNVELLPVGTDKVEAVHRGYGGRAAIRTADVFDRMIAAALRRKRPCPLTPGQIAMGRRYSNLVELAASDGTKLSRLDSSGGGGDSMDWMDRHLDIGRELDVLRKRIGLGVAMAVRRVRPTVRGADQRGPIMDRVLVDMVCLKGCALEDVLLGHGWKKNGQTYDAVTHALSEALDRMIGYSGKETS</sequence>
<organism evidence="1 2">
    <name type="scientific">Paracoccus litorisediminis</name>
    <dbReference type="NCBI Taxonomy" id="2006130"/>
    <lineage>
        <taxon>Bacteria</taxon>
        <taxon>Pseudomonadati</taxon>
        <taxon>Pseudomonadota</taxon>
        <taxon>Alphaproteobacteria</taxon>
        <taxon>Rhodobacterales</taxon>
        <taxon>Paracoccaceae</taxon>
        <taxon>Paracoccus</taxon>
    </lineage>
</organism>
<dbReference type="OrthoDB" id="7667008at2"/>